<reference evidence="1" key="1">
    <citation type="journal article" date="2014" name="Front. Microbiol.">
        <title>High frequency of phylogenetically diverse reductive dehalogenase-homologous genes in deep subseafloor sedimentary metagenomes.</title>
        <authorList>
            <person name="Kawai M."/>
            <person name="Futagami T."/>
            <person name="Toyoda A."/>
            <person name="Takaki Y."/>
            <person name="Nishi S."/>
            <person name="Hori S."/>
            <person name="Arai W."/>
            <person name="Tsubouchi T."/>
            <person name="Morono Y."/>
            <person name="Uchiyama I."/>
            <person name="Ito T."/>
            <person name="Fujiyama A."/>
            <person name="Inagaki F."/>
            <person name="Takami H."/>
        </authorList>
    </citation>
    <scope>NUCLEOTIDE SEQUENCE</scope>
    <source>
        <strain evidence="1">Expedition CK06-06</strain>
    </source>
</reference>
<sequence>DLPDVIRACREEGMQDITDNLCELVKNGSIEPKEAYKYAPNADELKMALKGIRAATRGIL</sequence>
<comment type="caution">
    <text evidence="1">The sequence shown here is derived from an EMBL/GenBank/DDBJ whole genome shotgun (WGS) entry which is preliminary data.</text>
</comment>
<feature type="non-terminal residue" evidence="1">
    <location>
        <position position="1"/>
    </location>
</feature>
<accession>X0ZSM1</accession>
<dbReference type="EMBL" id="BART01008988">
    <property type="protein sequence ID" value="GAG61002.1"/>
    <property type="molecule type" value="Genomic_DNA"/>
</dbReference>
<protein>
    <submittedName>
        <fullName evidence="1">Uncharacterized protein</fullName>
    </submittedName>
</protein>
<evidence type="ECO:0000313" key="1">
    <source>
        <dbReference type="EMBL" id="GAG61002.1"/>
    </source>
</evidence>
<gene>
    <name evidence="1" type="ORF">S01H4_20052</name>
</gene>
<dbReference type="AlphaFoldDB" id="X0ZSM1"/>
<proteinExistence type="predicted"/>
<name>X0ZSM1_9ZZZZ</name>
<organism evidence="1">
    <name type="scientific">marine sediment metagenome</name>
    <dbReference type="NCBI Taxonomy" id="412755"/>
    <lineage>
        <taxon>unclassified sequences</taxon>
        <taxon>metagenomes</taxon>
        <taxon>ecological metagenomes</taxon>
    </lineage>
</organism>